<sequence>MGATVVYEIASYDGPHNDARLLERVQLVSTDAGLLLRAADGSETPCAGSDVVAVVAATPSLREIRAGDNLRITCTPEVAAQLPFALNPKSDGEDPYVEVNGDEWMAYPTIAGGDVMLPTVDDLEPLMTPCWASYRIEDGYDNPLLGETSIGLATPGAVVEYGWHDYGGISYARAVQIRRFDDFATRFIHWLTSAEVLCALWQDDSFPTLPAWLFAAAVADTDHKGSRHIGPDNDADDGTVRWETSSLSLDLSDDLIELVLARLSTDPKYVQIVKSQTQAD</sequence>
<comment type="caution">
    <text evidence="1">The sequence shown here is derived from an EMBL/GenBank/DDBJ whole genome shotgun (WGS) entry which is preliminary data.</text>
</comment>
<evidence type="ECO:0000313" key="2">
    <source>
        <dbReference type="Proteomes" id="UP000093759"/>
    </source>
</evidence>
<organism evidence="1 2">
    <name type="scientific">Mycolicibacter sinensis (strain JDM601)</name>
    <name type="common">Mycobacterium sinense</name>
    <dbReference type="NCBI Taxonomy" id="875328"/>
    <lineage>
        <taxon>Bacteria</taxon>
        <taxon>Bacillati</taxon>
        <taxon>Actinomycetota</taxon>
        <taxon>Actinomycetes</taxon>
        <taxon>Mycobacteriales</taxon>
        <taxon>Mycobacteriaceae</taxon>
        <taxon>Mycolicibacter</taxon>
    </lineage>
</organism>
<gene>
    <name evidence="1" type="ORF">A5648_05900</name>
</gene>
<evidence type="ECO:0000313" key="1">
    <source>
        <dbReference type="EMBL" id="OBK86353.1"/>
    </source>
</evidence>
<dbReference type="EMBL" id="LZMF01000093">
    <property type="protein sequence ID" value="OBK86353.1"/>
    <property type="molecule type" value="Genomic_DNA"/>
</dbReference>
<name>A0A1A3TUN2_MYCSD</name>
<dbReference type="AlphaFoldDB" id="A0A1A3TUN2"/>
<proteinExistence type="predicted"/>
<dbReference type="Proteomes" id="UP000093759">
    <property type="component" value="Unassembled WGS sequence"/>
</dbReference>
<protein>
    <submittedName>
        <fullName evidence="1">Uncharacterized protein</fullName>
    </submittedName>
</protein>
<accession>A0A1A3TUN2</accession>
<dbReference type="RefSeq" id="WP_065025173.1">
    <property type="nucleotide sequence ID" value="NZ_LZMF01000093.1"/>
</dbReference>
<reference evidence="2" key="1">
    <citation type="submission" date="2016-06" db="EMBL/GenBank/DDBJ databases">
        <authorList>
            <person name="Sutton G."/>
            <person name="Brinkac L."/>
            <person name="Sanka R."/>
            <person name="Adams M."/>
            <person name="Lau E."/>
            <person name="Garcia-Basteiro A."/>
            <person name="Lopez-Varela E."/>
            <person name="Palencia S."/>
        </authorList>
    </citation>
    <scope>NUCLEOTIDE SEQUENCE [LARGE SCALE GENOMIC DNA]</scope>
    <source>
        <strain evidence="2">1274684.2</strain>
    </source>
</reference>